<sequence length="198" mass="21855">MSDARSVTVEDELTIVFPGTWAMIPLNDPERSARSIARLVSERVGRADRLARVRRTAKAELEKLVALAEDSDAFALAMSMEILPGVPFPASIVMAREALPAGDDAEARLERAFPDGEPLAFSFGPVRRRSSVRQTTYEEESAPELLADYRFEAPDGERIIHLRVNAPMVTDPDLYLELFDAIVDSISFRAPLERPAAG</sequence>
<evidence type="ECO:0000313" key="1">
    <source>
        <dbReference type="EMBL" id="XBM48764.1"/>
    </source>
</evidence>
<evidence type="ECO:0008006" key="2">
    <source>
        <dbReference type="Google" id="ProtNLM"/>
    </source>
</evidence>
<organism evidence="1">
    <name type="scientific">Leifsonia sp. NPDC080035</name>
    <dbReference type="NCBI Taxonomy" id="3143936"/>
    <lineage>
        <taxon>Bacteria</taxon>
        <taxon>Bacillati</taxon>
        <taxon>Actinomycetota</taxon>
        <taxon>Actinomycetes</taxon>
        <taxon>Micrococcales</taxon>
        <taxon>Microbacteriaceae</taxon>
        <taxon>Leifsonia</taxon>
    </lineage>
</organism>
<protein>
    <recommendedName>
        <fullName evidence="2">DUF1795 domain-containing protein</fullName>
    </recommendedName>
</protein>
<reference evidence="1" key="1">
    <citation type="submission" date="2024-05" db="EMBL/GenBank/DDBJ databases">
        <title>The Natural Products Discovery Center: Release of the First 8490 Sequenced Strains for Exploring Actinobacteria Biosynthetic Diversity.</title>
        <authorList>
            <person name="Kalkreuter E."/>
            <person name="Kautsar S.A."/>
            <person name="Yang D."/>
            <person name="Bader C.D."/>
            <person name="Teijaro C.N."/>
            <person name="Fluegel L."/>
            <person name="Davis C.M."/>
            <person name="Simpson J.R."/>
            <person name="Lauterbach L."/>
            <person name="Steele A.D."/>
            <person name="Gui C."/>
            <person name="Meng S."/>
            <person name="Li G."/>
            <person name="Viehrig K."/>
            <person name="Ye F."/>
            <person name="Su P."/>
            <person name="Kiefer A.F."/>
            <person name="Nichols A."/>
            <person name="Cepeda A.J."/>
            <person name="Yan W."/>
            <person name="Fan B."/>
            <person name="Jiang Y."/>
            <person name="Adhikari A."/>
            <person name="Zheng C.-J."/>
            <person name="Schuster L."/>
            <person name="Cowan T.M."/>
            <person name="Smanski M.J."/>
            <person name="Chevrette M.G."/>
            <person name="de Carvalho L.P.S."/>
            <person name="Shen B."/>
        </authorList>
    </citation>
    <scope>NUCLEOTIDE SEQUENCE</scope>
    <source>
        <strain evidence="1">NPDC080035</strain>
    </source>
</reference>
<gene>
    <name evidence="1" type="ORF">AAME72_02645</name>
</gene>
<accession>A0AAU7GE20</accession>
<dbReference type="EMBL" id="CP157390">
    <property type="protein sequence ID" value="XBM48764.1"/>
    <property type="molecule type" value="Genomic_DNA"/>
</dbReference>
<dbReference type="AlphaFoldDB" id="A0AAU7GE20"/>
<proteinExistence type="predicted"/>
<name>A0AAU7GE20_9MICO</name>
<dbReference type="RefSeq" id="WP_348788687.1">
    <property type="nucleotide sequence ID" value="NZ_CP157390.1"/>
</dbReference>